<gene>
    <name evidence="3" type="ORF">BSQ50_10475</name>
</gene>
<comment type="similarity">
    <text evidence="1">Belongs to the PemK/MazF family.</text>
</comment>
<keyword evidence="4" id="KW-1185">Reference proteome</keyword>
<reference evidence="3 4" key="1">
    <citation type="submission" date="2016-11" db="EMBL/GenBank/DDBJ databases">
        <title>Interaction between Lactobacillus species and yeast in water kefir.</title>
        <authorList>
            <person name="Behr J."/>
            <person name="Xu D."/>
            <person name="Vogel R.F."/>
        </authorList>
    </citation>
    <scope>NUCLEOTIDE SEQUENCE [LARGE SCALE GENOMIC DNA]</scope>
    <source>
        <strain evidence="3 4">TMW 1.1827</strain>
    </source>
</reference>
<sequence length="114" mass="13012">MVSQGDIFYVNFNLSRGHEQMNRRPAIALSNDLVCQTGNMMIVAPISSTERNFPLYHQLTSSQTVYGKVLLDQTIALDLRARHVTDEAIVDHVSREELEEIITLYKLLFSIDDE</sequence>
<dbReference type="Gene3D" id="2.30.30.110">
    <property type="match status" value="1"/>
</dbReference>
<dbReference type="GO" id="GO:0016075">
    <property type="term" value="P:rRNA catabolic process"/>
    <property type="evidence" value="ECO:0007669"/>
    <property type="project" value="TreeGrafter"/>
</dbReference>
<evidence type="ECO:0000313" key="4">
    <source>
        <dbReference type="Proteomes" id="UP000324497"/>
    </source>
</evidence>
<dbReference type="InterPro" id="IPR011067">
    <property type="entry name" value="Plasmid_toxin/cell-grow_inhib"/>
</dbReference>
<dbReference type="EMBL" id="CP018180">
    <property type="protein sequence ID" value="AUJ32924.1"/>
    <property type="molecule type" value="Genomic_DNA"/>
</dbReference>
<keyword evidence="2" id="KW-1277">Toxin-antitoxin system</keyword>
<dbReference type="GO" id="GO:0004521">
    <property type="term" value="F:RNA endonuclease activity"/>
    <property type="evidence" value="ECO:0007669"/>
    <property type="project" value="TreeGrafter"/>
</dbReference>
<accession>A0A3S6QXW8</accession>
<dbReference type="KEGG" id="lng:BSQ50_10475"/>
<evidence type="ECO:0000256" key="2">
    <source>
        <dbReference type="ARBA" id="ARBA00022649"/>
    </source>
</evidence>
<dbReference type="AlphaFoldDB" id="A0A3S6QXW8"/>
<evidence type="ECO:0000256" key="1">
    <source>
        <dbReference type="ARBA" id="ARBA00007521"/>
    </source>
</evidence>
<dbReference type="GO" id="GO:0006402">
    <property type="term" value="P:mRNA catabolic process"/>
    <property type="evidence" value="ECO:0007669"/>
    <property type="project" value="TreeGrafter"/>
</dbReference>
<dbReference type="RefSeq" id="WP_148127158.1">
    <property type="nucleotide sequence ID" value="NZ_CP018180.1"/>
</dbReference>
<protein>
    <submittedName>
        <fullName evidence="3">Growth inhibitor PemK</fullName>
    </submittedName>
</protein>
<dbReference type="InterPro" id="IPR003477">
    <property type="entry name" value="PemK-like"/>
</dbReference>
<dbReference type="SUPFAM" id="SSF50118">
    <property type="entry name" value="Cell growth inhibitor/plasmid maintenance toxic component"/>
    <property type="match status" value="1"/>
</dbReference>
<dbReference type="GO" id="GO:0003677">
    <property type="term" value="F:DNA binding"/>
    <property type="evidence" value="ECO:0007669"/>
    <property type="project" value="InterPro"/>
</dbReference>
<name>A0A3S6QXW8_9LACO</name>
<dbReference type="Proteomes" id="UP000324497">
    <property type="component" value="Chromosome"/>
</dbReference>
<proteinExistence type="inferred from homology"/>
<dbReference type="Pfam" id="PF02452">
    <property type="entry name" value="PemK_toxin"/>
    <property type="match status" value="1"/>
</dbReference>
<organism evidence="3 4">
    <name type="scientific">Liquorilactobacillus nagelii</name>
    <dbReference type="NCBI Taxonomy" id="82688"/>
    <lineage>
        <taxon>Bacteria</taxon>
        <taxon>Bacillati</taxon>
        <taxon>Bacillota</taxon>
        <taxon>Bacilli</taxon>
        <taxon>Lactobacillales</taxon>
        <taxon>Lactobacillaceae</taxon>
        <taxon>Liquorilactobacillus</taxon>
    </lineage>
</organism>
<dbReference type="PANTHER" id="PTHR33988">
    <property type="entry name" value="ENDORIBONUCLEASE MAZF-RELATED"/>
    <property type="match status" value="1"/>
</dbReference>
<evidence type="ECO:0000313" key="3">
    <source>
        <dbReference type="EMBL" id="AUJ32924.1"/>
    </source>
</evidence>